<protein>
    <submittedName>
        <fullName evidence="1">8337_t:CDS:1</fullName>
    </submittedName>
</protein>
<gene>
    <name evidence="1" type="ORF">RPERSI_LOCUS25482</name>
</gene>
<name>A0ACA9S1V7_9GLOM</name>
<keyword evidence="2" id="KW-1185">Reference proteome</keyword>
<evidence type="ECO:0000313" key="1">
    <source>
        <dbReference type="EMBL" id="CAG8821018.1"/>
    </source>
</evidence>
<accession>A0ACA9S1V7</accession>
<dbReference type="EMBL" id="CAJVQC010084357">
    <property type="protein sequence ID" value="CAG8821018.1"/>
    <property type="molecule type" value="Genomic_DNA"/>
</dbReference>
<comment type="caution">
    <text evidence="1">The sequence shown here is derived from an EMBL/GenBank/DDBJ whole genome shotgun (WGS) entry which is preliminary data.</text>
</comment>
<dbReference type="Proteomes" id="UP000789920">
    <property type="component" value="Unassembled WGS sequence"/>
</dbReference>
<proteinExistence type="predicted"/>
<reference evidence="1" key="1">
    <citation type="submission" date="2021-06" db="EMBL/GenBank/DDBJ databases">
        <authorList>
            <person name="Kallberg Y."/>
            <person name="Tangrot J."/>
            <person name="Rosling A."/>
        </authorList>
    </citation>
    <scope>NUCLEOTIDE SEQUENCE</scope>
    <source>
        <strain evidence="1">MA461A</strain>
    </source>
</reference>
<evidence type="ECO:0000313" key="2">
    <source>
        <dbReference type="Proteomes" id="UP000789920"/>
    </source>
</evidence>
<feature type="non-terminal residue" evidence="1">
    <location>
        <position position="329"/>
    </location>
</feature>
<sequence>VSKIGYSSRKDLLYAVCGFIKVEMKYTNMLVNTNCHLKEVWNHQNRDHLALFGLKDPKVQALLTNKKEDITYTSLQWNDTSILQQIFNLYIKLQLPHVLHSVYPPGYSFQYKELAAWYSMFRACRCTNIMPYFKKESDVEFWICAVDPRADRQTLKSLYQWELIQIKDQNSPCNIATSCQFWDSFRYALEINKREAGRKFQILSIIVSYFDYQVLKRELGVMSKTIYKARKHSRLYGVGAPPMEMPKKTTKLMAEFKERQFKIFFSDKDNVTMSSYKTDPKTNLPILFLRDNKASLWKKFQQTFPNRIKKTSFMGHIANCTYLKYQSDL</sequence>
<organism evidence="1 2">
    <name type="scientific">Racocetra persica</name>
    <dbReference type="NCBI Taxonomy" id="160502"/>
    <lineage>
        <taxon>Eukaryota</taxon>
        <taxon>Fungi</taxon>
        <taxon>Fungi incertae sedis</taxon>
        <taxon>Mucoromycota</taxon>
        <taxon>Glomeromycotina</taxon>
        <taxon>Glomeromycetes</taxon>
        <taxon>Diversisporales</taxon>
        <taxon>Gigasporaceae</taxon>
        <taxon>Racocetra</taxon>
    </lineage>
</organism>
<feature type="non-terminal residue" evidence="1">
    <location>
        <position position="1"/>
    </location>
</feature>